<dbReference type="FunFam" id="3.20.20.140:FF:000022">
    <property type="entry name" value="Guanine deaminase"/>
    <property type="match status" value="1"/>
</dbReference>
<keyword evidence="11" id="KW-1185">Reference proteome</keyword>
<comment type="function">
    <text evidence="8">Catalyzes the hydrolytic deamination of guanine, producing xanthine and ammonia.</text>
</comment>
<dbReference type="RefSeq" id="WP_036816897.1">
    <property type="nucleotide sequence ID" value="NZ_JGVO01000049.1"/>
</dbReference>
<comment type="caution">
    <text evidence="10">The sequence shown here is derived from an EMBL/GenBank/DDBJ whole genome shotgun (WGS) entry which is preliminary data.</text>
</comment>
<evidence type="ECO:0000256" key="8">
    <source>
        <dbReference type="RuleBase" id="RU366009"/>
    </source>
</evidence>
<dbReference type="UniPathway" id="UPA00603">
    <property type="reaction ID" value="UER00660"/>
</dbReference>
<feature type="domain" description="Amidohydrolase-related" evidence="9">
    <location>
        <begin position="70"/>
        <end position="426"/>
    </location>
</feature>
<evidence type="ECO:0000256" key="3">
    <source>
        <dbReference type="ARBA" id="ARBA00012781"/>
    </source>
</evidence>
<dbReference type="InterPro" id="IPR011059">
    <property type="entry name" value="Metal-dep_hydrolase_composite"/>
</dbReference>
<evidence type="ECO:0000256" key="6">
    <source>
        <dbReference type="ARBA" id="ARBA00022833"/>
    </source>
</evidence>
<organism evidence="10 11">
    <name type="scientific">Photobacterium sanctipauli</name>
    <dbReference type="NCBI Taxonomy" id="1342794"/>
    <lineage>
        <taxon>Bacteria</taxon>
        <taxon>Pseudomonadati</taxon>
        <taxon>Pseudomonadota</taxon>
        <taxon>Gammaproteobacteria</taxon>
        <taxon>Vibrionales</taxon>
        <taxon>Vibrionaceae</taxon>
        <taxon>Photobacterium</taxon>
    </lineage>
</organism>
<dbReference type="GO" id="GO:0008270">
    <property type="term" value="F:zinc ion binding"/>
    <property type="evidence" value="ECO:0007669"/>
    <property type="project" value="UniProtKB-UniRule"/>
</dbReference>
<comment type="similarity">
    <text evidence="2 8">Belongs to the metallo-dependent hydrolases superfamily. ATZ/TRZ family.</text>
</comment>
<comment type="catalytic activity">
    <reaction evidence="8">
        <text>guanine + H2O + H(+) = xanthine + NH4(+)</text>
        <dbReference type="Rhea" id="RHEA:14665"/>
        <dbReference type="ChEBI" id="CHEBI:15377"/>
        <dbReference type="ChEBI" id="CHEBI:15378"/>
        <dbReference type="ChEBI" id="CHEBI:16235"/>
        <dbReference type="ChEBI" id="CHEBI:17712"/>
        <dbReference type="ChEBI" id="CHEBI:28938"/>
        <dbReference type="EC" id="3.5.4.3"/>
    </reaction>
</comment>
<dbReference type="PANTHER" id="PTHR11271">
    <property type="entry name" value="GUANINE DEAMINASE"/>
    <property type="match status" value="1"/>
</dbReference>
<evidence type="ECO:0000256" key="7">
    <source>
        <dbReference type="NCBIfam" id="TIGR02967"/>
    </source>
</evidence>
<dbReference type="AlphaFoldDB" id="A0A2T3NQ17"/>
<protein>
    <recommendedName>
        <fullName evidence="3 7">Guanine deaminase</fullName>
        <shortName evidence="8">Guanase</shortName>
        <ecNumber evidence="3 7">3.5.4.3</ecNumber>
    </recommendedName>
    <alternativeName>
        <fullName evidence="8">Guanine aminohydrolase</fullName>
    </alternativeName>
</protein>
<dbReference type="SUPFAM" id="SSF51338">
    <property type="entry name" value="Composite domain of metallo-dependent hydrolases"/>
    <property type="match status" value="1"/>
</dbReference>
<evidence type="ECO:0000256" key="5">
    <source>
        <dbReference type="ARBA" id="ARBA00022801"/>
    </source>
</evidence>
<evidence type="ECO:0000313" key="11">
    <source>
        <dbReference type="Proteomes" id="UP000241771"/>
    </source>
</evidence>
<dbReference type="OrthoDB" id="9787621at2"/>
<accession>A0A2T3NQ17</accession>
<dbReference type="InterPro" id="IPR014311">
    <property type="entry name" value="Guanine_deaminase"/>
</dbReference>
<dbReference type="PANTHER" id="PTHR11271:SF6">
    <property type="entry name" value="GUANINE DEAMINASE"/>
    <property type="match status" value="1"/>
</dbReference>
<dbReference type="GO" id="GO:0005829">
    <property type="term" value="C:cytosol"/>
    <property type="evidence" value="ECO:0007669"/>
    <property type="project" value="TreeGrafter"/>
</dbReference>
<dbReference type="NCBIfam" id="NF006679">
    <property type="entry name" value="PRK09228.1"/>
    <property type="match status" value="1"/>
</dbReference>
<proteinExistence type="inferred from homology"/>
<evidence type="ECO:0000256" key="1">
    <source>
        <dbReference type="ARBA" id="ARBA00004984"/>
    </source>
</evidence>
<reference evidence="10 11" key="1">
    <citation type="submission" date="2018-01" db="EMBL/GenBank/DDBJ databases">
        <title>Whole genome sequencing of Histamine producing bacteria.</title>
        <authorList>
            <person name="Butler K."/>
        </authorList>
    </citation>
    <scope>NUCLEOTIDE SEQUENCE [LARGE SCALE GENOMIC DNA]</scope>
    <source>
        <strain evidence="10 11">DSM 100436</strain>
    </source>
</reference>
<gene>
    <name evidence="10" type="primary">guaD</name>
    <name evidence="10" type="ORF">C9I98_16550</name>
</gene>
<dbReference type="InterPro" id="IPR032466">
    <property type="entry name" value="Metal_Hydrolase"/>
</dbReference>
<evidence type="ECO:0000313" key="10">
    <source>
        <dbReference type="EMBL" id="PSW18312.1"/>
    </source>
</evidence>
<evidence type="ECO:0000256" key="4">
    <source>
        <dbReference type="ARBA" id="ARBA00022723"/>
    </source>
</evidence>
<dbReference type="Proteomes" id="UP000241771">
    <property type="component" value="Unassembled WGS sequence"/>
</dbReference>
<dbReference type="InterPro" id="IPR051607">
    <property type="entry name" value="Metallo-dep_hydrolases"/>
</dbReference>
<dbReference type="InterPro" id="IPR006680">
    <property type="entry name" value="Amidohydro-rel"/>
</dbReference>
<dbReference type="Gene3D" id="2.30.40.10">
    <property type="entry name" value="Urease, subunit C, domain 1"/>
    <property type="match status" value="1"/>
</dbReference>
<evidence type="ECO:0000259" key="9">
    <source>
        <dbReference type="Pfam" id="PF01979"/>
    </source>
</evidence>
<name>A0A2T3NQ17_9GAMM</name>
<comment type="cofactor">
    <cofactor evidence="8">
        <name>Zn(2+)</name>
        <dbReference type="ChEBI" id="CHEBI:29105"/>
    </cofactor>
    <text evidence="8">Binds 1 zinc ion per subunit.</text>
</comment>
<dbReference type="GO" id="GO:0008892">
    <property type="term" value="F:guanine deaminase activity"/>
    <property type="evidence" value="ECO:0007669"/>
    <property type="project" value="UniProtKB-UniRule"/>
</dbReference>
<dbReference type="NCBIfam" id="TIGR02967">
    <property type="entry name" value="guan_deamin"/>
    <property type="match status" value="1"/>
</dbReference>
<dbReference type="Pfam" id="PF01979">
    <property type="entry name" value="Amidohydro_1"/>
    <property type="match status" value="1"/>
</dbReference>
<sequence>MTAQRKAYRSAILHSVADPKDVGLEDSYQYFEDGIMVVEDGHIVDIGNADDVLARLPQSVAIETFENKLITSGFIDTHIHYPQTGMIASYGEQLLDWLENYTFPEELRFKNPIYAQQVASLFLNELASNGTTTALVFGTVHKESVDVFFQEAEKRNLRMIAGKVLMDRNAPDYLTDTPESGYEESKALIERWHNRGRLLYAVTPRFAPTSTDEQLATVGKLLKEYPDVYMHTHLSENKKEIEWVLELFPERESYLDVYDHFGLLHDRSVFAHGIHLSDCECQRLSDTGSAIAFCPTSNLFLGSGLFNLPKMEKFKVNVGMGTDVGAGTSFSILQTMSEAYKIMQLQQEKLHPLKSLFLATLGGARALRLDDKIGNLAIGKEADFVVLDLHATQLMRFRMKQAKTLEEKLFVLMSLGDDRTVCQTYIFGDKAYDIAGNDNAQDNNNIHQLAG</sequence>
<evidence type="ECO:0000256" key="2">
    <source>
        <dbReference type="ARBA" id="ARBA00006745"/>
    </source>
</evidence>
<keyword evidence="4 8" id="KW-0479">Metal-binding</keyword>
<keyword evidence="5 8" id="KW-0378">Hydrolase</keyword>
<dbReference type="GO" id="GO:0006147">
    <property type="term" value="P:guanine catabolic process"/>
    <property type="evidence" value="ECO:0007669"/>
    <property type="project" value="UniProtKB-UniRule"/>
</dbReference>
<dbReference type="EC" id="3.5.4.3" evidence="3 7"/>
<dbReference type="CDD" id="cd01303">
    <property type="entry name" value="GDEase"/>
    <property type="match status" value="1"/>
</dbReference>
<keyword evidence="6 8" id="KW-0862">Zinc</keyword>
<comment type="pathway">
    <text evidence="1 8">Purine metabolism; guanine degradation; xanthine from guanine: step 1/1.</text>
</comment>
<dbReference type="Gene3D" id="3.20.20.140">
    <property type="entry name" value="Metal-dependent hydrolases"/>
    <property type="match status" value="1"/>
</dbReference>
<dbReference type="EMBL" id="PYMA01000011">
    <property type="protein sequence ID" value="PSW18312.1"/>
    <property type="molecule type" value="Genomic_DNA"/>
</dbReference>
<dbReference type="SUPFAM" id="SSF51556">
    <property type="entry name" value="Metallo-dependent hydrolases"/>
    <property type="match status" value="1"/>
</dbReference>